<comment type="caution">
    <text evidence="6">The sequence shown here is derived from an EMBL/GenBank/DDBJ whole genome shotgun (WGS) entry which is preliminary data.</text>
</comment>
<evidence type="ECO:0000256" key="1">
    <source>
        <dbReference type="ARBA" id="ARBA00004196"/>
    </source>
</evidence>
<comment type="similarity">
    <text evidence="2">Belongs to the bacterial solute-binding protein 8 family.</text>
</comment>
<accession>A0A4S4BKV5</accession>
<dbReference type="OrthoDB" id="2417096at2"/>
<evidence type="ECO:0000256" key="3">
    <source>
        <dbReference type="ARBA" id="ARBA00022448"/>
    </source>
</evidence>
<evidence type="ECO:0000313" key="6">
    <source>
        <dbReference type="EMBL" id="THF74766.1"/>
    </source>
</evidence>
<dbReference type="PROSITE" id="PS50983">
    <property type="entry name" value="FE_B12_PBP"/>
    <property type="match status" value="1"/>
</dbReference>
<keyword evidence="3" id="KW-0813">Transport</keyword>
<keyword evidence="4" id="KW-0732">Signal</keyword>
<dbReference type="Pfam" id="PF01497">
    <property type="entry name" value="Peripla_BP_2"/>
    <property type="match status" value="1"/>
</dbReference>
<proteinExistence type="inferred from homology"/>
<dbReference type="AlphaFoldDB" id="A0A4S4BKV5"/>
<dbReference type="GO" id="GO:0030288">
    <property type="term" value="C:outer membrane-bounded periplasmic space"/>
    <property type="evidence" value="ECO:0007669"/>
    <property type="project" value="TreeGrafter"/>
</dbReference>
<dbReference type="InterPro" id="IPR051313">
    <property type="entry name" value="Bact_iron-sidero_bind"/>
</dbReference>
<organism evidence="6 7">
    <name type="scientific">Cohnella fermenti</name>
    <dbReference type="NCBI Taxonomy" id="2565925"/>
    <lineage>
        <taxon>Bacteria</taxon>
        <taxon>Bacillati</taxon>
        <taxon>Bacillota</taxon>
        <taxon>Bacilli</taxon>
        <taxon>Bacillales</taxon>
        <taxon>Paenibacillaceae</taxon>
        <taxon>Cohnella</taxon>
    </lineage>
</organism>
<feature type="domain" description="Fe/B12 periplasmic-binding" evidence="5">
    <location>
        <begin position="76"/>
        <end position="336"/>
    </location>
</feature>
<protein>
    <submittedName>
        <fullName evidence="6">ABC transporter substrate-binding protein</fullName>
    </submittedName>
</protein>
<evidence type="ECO:0000313" key="7">
    <source>
        <dbReference type="Proteomes" id="UP000310636"/>
    </source>
</evidence>
<keyword evidence="7" id="KW-1185">Reference proteome</keyword>
<evidence type="ECO:0000256" key="2">
    <source>
        <dbReference type="ARBA" id="ARBA00008814"/>
    </source>
</evidence>
<dbReference type="GO" id="GO:1901678">
    <property type="term" value="P:iron coordination entity transport"/>
    <property type="evidence" value="ECO:0007669"/>
    <property type="project" value="UniProtKB-ARBA"/>
</dbReference>
<evidence type="ECO:0000259" key="5">
    <source>
        <dbReference type="PROSITE" id="PS50983"/>
    </source>
</evidence>
<sequence>MFSVLAVILILAIALVGCGNNGNNGNAESASPAASPSAAAASDESAAATASASASAESGTRTVEDGFGTVEIPVHPERVAGIYLEDYMLALGVAPVVQWYHPSWGKQDYLGLDDVPTFDITGEMEALIAYDLDLIIVDPGINEAQYEMYSKIAPTYRIPDSMRGDAVQTLKAVADVLGIPDKADAVLAAYDAKVADAKSRLQAAVGDQTVAVVRLDVGDKPDLRLFSDTNAYTGMLFKDLGLTPHPWSVGIDGHEAISQEKIPEFDVEHMIIFPSNGTWTSKENQSAIELLDSPLWKNVPAVKNGHVYRVERSHWQSGAITANSMKIDDLLKLFGA</sequence>
<name>A0A4S4BKV5_9BACL</name>
<reference evidence="6 7" key="1">
    <citation type="submission" date="2019-04" db="EMBL/GenBank/DDBJ databases">
        <title>Cohnella sp. nov. isolated from preserved vegetables.</title>
        <authorList>
            <person name="Lin S.-Y."/>
            <person name="Hung M.-H."/>
            <person name="Young C.-C."/>
        </authorList>
    </citation>
    <scope>NUCLEOTIDE SEQUENCE [LARGE SCALE GENOMIC DNA]</scope>
    <source>
        <strain evidence="6 7">CC-MHH1044</strain>
    </source>
</reference>
<comment type="subcellular location">
    <subcellularLocation>
        <location evidence="1">Cell envelope</location>
    </subcellularLocation>
</comment>
<dbReference type="InterPro" id="IPR002491">
    <property type="entry name" value="ABC_transptr_periplasmic_BD"/>
</dbReference>
<dbReference type="Proteomes" id="UP000310636">
    <property type="component" value="Unassembled WGS sequence"/>
</dbReference>
<gene>
    <name evidence="6" type="ORF">E6C55_24205</name>
</gene>
<dbReference type="SUPFAM" id="SSF53807">
    <property type="entry name" value="Helical backbone' metal receptor"/>
    <property type="match status" value="1"/>
</dbReference>
<dbReference type="PANTHER" id="PTHR30532:SF1">
    <property type="entry name" value="IRON(3+)-HYDROXAMATE-BINDING PROTEIN FHUD"/>
    <property type="match status" value="1"/>
</dbReference>
<dbReference type="PANTHER" id="PTHR30532">
    <property type="entry name" value="IRON III DICITRATE-BINDING PERIPLASMIC PROTEIN"/>
    <property type="match status" value="1"/>
</dbReference>
<dbReference type="Gene3D" id="3.40.50.1980">
    <property type="entry name" value="Nitrogenase molybdenum iron protein domain"/>
    <property type="match status" value="2"/>
</dbReference>
<evidence type="ECO:0000256" key="4">
    <source>
        <dbReference type="ARBA" id="ARBA00022729"/>
    </source>
</evidence>
<dbReference type="EMBL" id="SSOB01000038">
    <property type="protein sequence ID" value="THF74766.1"/>
    <property type="molecule type" value="Genomic_DNA"/>
</dbReference>